<feature type="region of interest" description="Disordered" evidence="1">
    <location>
        <begin position="1"/>
        <end position="48"/>
    </location>
</feature>
<keyword evidence="2" id="KW-0472">Membrane</keyword>
<gene>
    <name evidence="3" type="ORF">pmac_cds_892</name>
</gene>
<evidence type="ECO:0000313" key="3">
    <source>
        <dbReference type="EMBL" id="AVK77580.1"/>
    </source>
</evidence>
<keyword evidence="2" id="KW-0812">Transmembrane</keyword>
<dbReference type="Proteomes" id="UP000249758">
    <property type="component" value="Segment"/>
</dbReference>
<proteinExistence type="predicted"/>
<sequence>MDYTQEYEKDSANNIAATPASDHVAQHCDNRGSTPSAPVSSSSSSSGNARKWYWCESRQLWLELRIMVMGLIVAAVVISFMSSTATMPAPTPALQQTPSPTLAAARVAVDDLGSASPCSSAYQSCWCPCRGNDGKMVKGYIVAWGYRGRCVCSCPL</sequence>
<organism evidence="3">
    <name type="scientific">Pandoravirus macleodensis</name>
    <dbReference type="NCBI Taxonomy" id="2107707"/>
    <lineage>
        <taxon>Viruses</taxon>
        <taxon>Pandoravirus</taxon>
    </lineage>
</organism>
<dbReference type="RefSeq" id="YP_009481576.1">
    <property type="nucleotide sequence ID" value="NC_037665.1"/>
</dbReference>
<name>A0A2U7UGR1_9VIRU</name>
<dbReference type="KEGG" id="vg:36842035"/>
<feature type="transmembrane region" description="Helical" evidence="2">
    <location>
        <begin position="60"/>
        <end position="81"/>
    </location>
</feature>
<dbReference type="GeneID" id="36842035"/>
<feature type="compositionally biased region" description="Basic and acidic residues" evidence="1">
    <location>
        <begin position="1"/>
        <end position="11"/>
    </location>
</feature>
<keyword evidence="2" id="KW-1133">Transmembrane helix</keyword>
<dbReference type="EMBL" id="MG011691">
    <property type="protein sequence ID" value="AVK77580.1"/>
    <property type="molecule type" value="Genomic_DNA"/>
</dbReference>
<evidence type="ECO:0000256" key="2">
    <source>
        <dbReference type="SAM" id="Phobius"/>
    </source>
</evidence>
<accession>A0A2U7UGR1</accession>
<evidence type="ECO:0000256" key="1">
    <source>
        <dbReference type="SAM" id="MobiDB-lite"/>
    </source>
</evidence>
<reference evidence="3" key="1">
    <citation type="journal article" date="2018" name="Nat. Commun.">
        <title>Diversity and evolution of the emerging Pandoraviridae family.</title>
        <authorList>
            <person name="Legendre M."/>
            <person name="Fabre E."/>
            <person name="Poirot O."/>
            <person name="Jeudy S."/>
            <person name="Lartigue A."/>
            <person name="Alempic J.M."/>
            <person name="Beucher L."/>
            <person name="Philippe N."/>
            <person name="Bertaux L."/>
            <person name="Christo-Foroux E."/>
            <person name="Labadie K."/>
            <person name="Coute Y."/>
            <person name="Abergel C."/>
            <person name="Claverie J.M."/>
        </authorList>
    </citation>
    <scope>NUCLEOTIDE SEQUENCE [LARGE SCALE GENOMIC DNA]</scope>
    <source>
        <strain evidence="3">Macleodensis</strain>
    </source>
</reference>
<protein>
    <submittedName>
        <fullName evidence="3">Uncharacterized protein</fullName>
    </submittedName>
</protein>